<name>A0AAN7U6F4_9MYCE</name>
<dbReference type="AlphaFoldDB" id="A0AAN7U6F4"/>
<gene>
    <name evidence="1" type="ORF">RB653_000807</name>
</gene>
<proteinExistence type="predicted"/>
<dbReference type="Proteomes" id="UP001344447">
    <property type="component" value="Unassembled WGS sequence"/>
</dbReference>
<dbReference type="EMBL" id="JAVFKY010000002">
    <property type="protein sequence ID" value="KAK5580783.1"/>
    <property type="molecule type" value="Genomic_DNA"/>
</dbReference>
<sequence>MFKYEMREAVGCVNNTDSGIQNLFLKDLVYCKVVGVLWMISFTYHYVALKTRIRHESQHNARWINIFCKLFNEDERKPAPLFDPIIIQKEISNPIKLEKFKVMKKIEPNENLNNNNNNNNNNNINLLNQTQQFLAKSNKSNSNSIIETTLKLQHRR</sequence>
<accession>A0AAN7U6F4</accession>
<evidence type="ECO:0000313" key="2">
    <source>
        <dbReference type="Proteomes" id="UP001344447"/>
    </source>
</evidence>
<organism evidence="1 2">
    <name type="scientific">Dictyostelium firmibasis</name>
    <dbReference type="NCBI Taxonomy" id="79012"/>
    <lineage>
        <taxon>Eukaryota</taxon>
        <taxon>Amoebozoa</taxon>
        <taxon>Evosea</taxon>
        <taxon>Eumycetozoa</taxon>
        <taxon>Dictyostelia</taxon>
        <taxon>Dictyosteliales</taxon>
        <taxon>Dictyosteliaceae</taxon>
        <taxon>Dictyostelium</taxon>
    </lineage>
</organism>
<evidence type="ECO:0000313" key="1">
    <source>
        <dbReference type="EMBL" id="KAK5580783.1"/>
    </source>
</evidence>
<protein>
    <submittedName>
        <fullName evidence="1">Uncharacterized protein</fullName>
    </submittedName>
</protein>
<keyword evidence="2" id="KW-1185">Reference proteome</keyword>
<reference evidence="1 2" key="1">
    <citation type="submission" date="2023-11" db="EMBL/GenBank/DDBJ databases">
        <title>Dfirmibasis_genome.</title>
        <authorList>
            <person name="Edelbroek B."/>
            <person name="Kjellin J."/>
            <person name="Jerlstrom-Hultqvist J."/>
            <person name="Soderbom F."/>
        </authorList>
    </citation>
    <scope>NUCLEOTIDE SEQUENCE [LARGE SCALE GENOMIC DNA]</scope>
    <source>
        <strain evidence="1 2">TNS-C-14</strain>
    </source>
</reference>
<comment type="caution">
    <text evidence="1">The sequence shown here is derived from an EMBL/GenBank/DDBJ whole genome shotgun (WGS) entry which is preliminary data.</text>
</comment>